<evidence type="ECO:0000259" key="2">
    <source>
        <dbReference type="Pfam" id="PF24181"/>
    </source>
</evidence>
<reference evidence="3 4" key="1">
    <citation type="submission" date="2024-03" db="EMBL/GenBank/DDBJ databases">
        <title>Complete genome sequence of the green alga Chloropicon roscoffensis RCC1871.</title>
        <authorList>
            <person name="Lemieux C."/>
            <person name="Pombert J.-F."/>
            <person name="Otis C."/>
            <person name="Turmel M."/>
        </authorList>
    </citation>
    <scope>NUCLEOTIDE SEQUENCE [LARGE SCALE GENOMIC DNA]</scope>
    <source>
        <strain evidence="3 4">RCC1871</strain>
    </source>
</reference>
<evidence type="ECO:0000313" key="4">
    <source>
        <dbReference type="Proteomes" id="UP001472866"/>
    </source>
</evidence>
<dbReference type="Proteomes" id="UP001472866">
    <property type="component" value="Chromosome 18"/>
</dbReference>
<dbReference type="InterPro" id="IPR057567">
    <property type="entry name" value="TPR_TTI1_C"/>
</dbReference>
<feature type="region of interest" description="Disordered" evidence="1">
    <location>
        <begin position="1072"/>
        <end position="1094"/>
    </location>
</feature>
<organism evidence="3 4">
    <name type="scientific">Chloropicon roscoffensis</name>
    <dbReference type="NCBI Taxonomy" id="1461544"/>
    <lineage>
        <taxon>Eukaryota</taxon>
        <taxon>Viridiplantae</taxon>
        <taxon>Chlorophyta</taxon>
        <taxon>Chloropicophyceae</taxon>
        <taxon>Chloropicales</taxon>
        <taxon>Chloropicaceae</taxon>
        <taxon>Chloropicon</taxon>
    </lineage>
</organism>
<dbReference type="GO" id="GO:0005737">
    <property type="term" value="C:cytoplasm"/>
    <property type="evidence" value="ECO:0007669"/>
    <property type="project" value="TreeGrafter"/>
</dbReference>
<feature type="domain" description="TTI1 C-terminal TPR" evidence="2">
    <location>
        <begin position="880"/>
        <end position="1035"/>
    </location>
</feature>
<keyword evidence="4" id="KW-1185">Reference proteome</keyword>
<dbReference type="SUPFAM" id="SSF48371">
    <property type="entry name" value="ARM repeat"/>
    <property type="match status" value="1"/>
</dbReference>
<dbReference type="InterPro" id="IPR016024">
    <property type="entry name" value="ARM-type_fold"/>
</dbReference>
<accession>A0AAX4PLH9</accession>
<dbReference type="AlphaFoldDB" id="A0AAX4PLH9"/>
<proteinExistence type="predicted"/>
<dbReference type="EMBL" id="CP151518">
    <property type="protein sequence ID" value="WZN67178.1"/>
    <property type="molecule type" value="Genomic_DNA"/>
</dbReference>
<evidence type="ECO:0000256" key="1">
    <source>
        <dbReference type="SAM" id="MobiDB-lite"/>
    </source>
</evidence>
<dbReference type="PANTHER" id="PTHR18460:SF3">
    <property type="entry name" value="TELO2-INTERACTING PROTEIN 1 HOMOLOG"/>
    <property type="match status" value="1"/>
</dbReference>
<name>A0AAX4PLH9_9CHLO</name>
<dbReference type="InterPro" id="IPR049362">
    <property type="entry name" value="TTI1_rpt"/>
</dbReference>
<dbReference type="PANTHER" id="PTHR18460">
    <property type="entry name" value="TEL2 INTERACTING PROTEIN 1 TTI1 FAMILY MEMBER"/>
    <property type="match status" value="1"/>
</dbReference>
<dbReference type="Pfam" id="PF21547">
    <property type="entry name" value="TTI1"/>
    <property type="match status" value="1"/>
</dbReference>
<sequence>MRTHKSYSEIGAACAAVLRNRKTGRALAHSLEDLSFALNSNVDKGTEEVYDMVALPLSMVLRAATGEDNWDGPQLAVQREGATLAAMDCLLAMARMVRQGLKDKTTSSVAAEKQVSQILHWLSHFLQDYRKHPEEASLKASEVAIFCYGRVLPLAFPARGGGEDAGPFTRSVPTAGCHVAFALDQSAEVAGRGSRGSKAVVRELLAATEAMAAYLAADLDVLAFFLPGIASKVSALLLLAAGKGQTAAGGTGARQCVTGPMASSGCVCGALSCLGTVLISCFRGEGGSEDDGESRGEAHLRKLREMAAQAAAGVAPEGGEGEVEEVAEEETVAGAGPKGQFLVRRDSRWVEESCSRVEGLLASFLPDLCGHDSPSVRRSVLSLVSQAMGSCPPLERSRPFLECLLALAHDSDSEISDKASNLVYAYGERHRCKGGERWELLETADGLFEEYASRLVPAAKHTSSLPLLAKKLSSLLCLGRGGYLAHLHSNRRDLLTKFLDSLRQCFSFDVIKATEATGPLIWVKGETMAVAAAVLPRMQPNFAFLHTPQDYRAAAMICAALAAASLLAQASDRVPVFDFVVRHCTSCLELPDAASHAWCLRAMSSCAMAAEVVASCGGEEGSMAGHGTHGAPEAVQERRRESLRSAIALLVEELTQEGLWAEISTMGAHAGASRCSQLACVALESLGAFAAAPGRDFADRYDFLPQALFILLDRLGDEMDPRSARSADLALRCVCHHCGHESVSSLLYDNSDYLVDGLVLRLMHLDLHPSAPRMLAAVVKIARGAGEGNFLDFVALVREPFAMIASNMSVYARHLHGRHAQSHVSILSLLAEVCQLGSLELSPGRAVLADQTDDRPPLTAEEEGRREEAVAFIVETSSLVATQASELLHAWERLRWDLLDAIDHSVSALAACQDLPRGGRAKKEGEAEQGGLLPTIATAWPQLMRASEGRARGRCLRTAARLACCCGKFGTSRVTKDLWPALNSMIAGGDDAARCEALVALTEVCASETGRLALSHRTSLRCARSLASLCRDLDRRAAKNTPPPLVDALARSLNALKEADPDAVLGMLLDPETKPLSQTSSPRRARLASPSVVF</sequence>
<evidence type="ECO:0000313" key="3">
    <source>
        <dbReference type="EMBL" id="WZN67178.1"/>
    </source>
</evidence>
<gene>
    <name evidence="3" type="ORF">HKI87_18g87500</name>
</gene>
<dbReference type="Pfam" id="PF24181">
    <property type="entry name" value="TPR_TTI1_C"/>
    <property type="match status" value="1"/>
</dbReference>
<protein>
    <submittedName>
        <fullName evidence="3">TELO2-interacting protein</fullName>
    </submittedName>
</protein>
<dbReference type="InterPro" id="IPR052587">
    <property type="entry name" value="TELO2-interacting_protein_1"/>
</dbReference>